<keyword evidence="3" id="KW-1185">Reference proteome</keyword>
<dbReference type="EMBL" id="JAPDRN010000116">
    <property type="protein sequence ID" value="KAJ9621146.1"/>
    <property type="molecule type" value="Genomic_DNA"/>
</dbReference>
<accession>A0AA38XTJ7</accession>
<feature type="region of interest" description="Disordered" evidence="1">
    <location>
        <begin position="131"/>
        <end position="156"/>
    </location>
</feature>
<dbReference type="Proteomes" id="UP001172681">
    <property type="component" value="Unassembled WGS sequence"/>
</dbReference>
<proteinExistence type="predicted"/>
<name>A0AA38XTJ7_9EURO</name>
<organism evidence="2 3">
    <name type="scientific">Knufia peltigerae</name>
    <dbReference type="NCBI Taxonomy" id="1002370"/>
    <lineage>
        <taxon>Eukaryota</taxon>
        <taxon>Fungi</taxon>
        <taxon>Dikarya</taxon>
        <taxon>Ascomycota</taxon>
        <taxon>Pezizomycotina</taxon>
        <taxon>Eurotiomycetes</taxon>
        <taxon>Chaetothyriomycetidae</taxon>
        <taxon>Chaetothyriales</taxon>
        <taxon>Trichomeriaceae</taxon>
        <taxon>Knufia</taxon>
    </lineage>
</organism>
<evidence type="ECO:0000313" key="2">
    <source>
        <dbReference type="EMBL" id="KAJ9621146.1"/>
    </source>
</evidence>
<comment type="caution">
    <text evidence="2">The sequence shown here is derived from an EMBL/GenBank/DDBJ whole genome shotgun (WGS) entry which is preliminary data.</text>
</comment>
<sequence>MAIIWLQQVPVDLLSKGLDENNLDEFSHVVLLFDEMPDADGVLQTALLIELARCKDGHRLTKQASQMTAQGTVTILKSIGYSESPGLVFVFEDGDDTKIPNDLVLRSALETWRSEETTRFFSLYIDNRPGESWSRPPLPHPDQRTGMHAQGGEQEM</sequence>
<reference evidence="2" key="1">
    <citation type="submission" date="2022-10" db="EMBL/GenBank/DDBJ databases">
        <title>Culturing micro-colonial fungi from biological soil crusts in the Mojave desert and describing Neophaeococcomyces mojavensis, and introducing the new genera and species Taxawa tesnikishii.</title>
        <authorList>
            <person name="Kurbessoian T."/>
            <person name="Stajich J.E."/>
        </authorList>
    </citation>
    <scope>NUCLEOTIDE SEQUENCE</scope>
    <source>
        <strain evidence="2">TK_35</strain>
    </source>
</reference>
<dbReference type="AlphaFoldDB" id="A0AA38XTJ7"/>
<evidence type="ECO:0000256" key="1">
    <source>
        <dbReference type="SAM" id="MobiDB-lite"/>
    </source>
</evidence>
<protein>
    <submittedName>
        <fullName evidence="2">Uncharacterized protein</fullName>
    </submittedName>
</protein>
<evidence type="ECO:0000313" key="3">
    <source>
        <dbReference type="Proteomes" id="UP001172681"/>
    </source>
</evidence>
<gene>
    <name evidence="2" type="ORF">H2204_011973</name>
</gene>